<evidence type="ECO:0000256" key="5">
    <source>
        <dbReference type="PIRSR" id="PIRSR001553-1"/>
    </source>
</evidence>
<evidence type="ECO:0000256" key="3">
    <source>
        <dbReference type="ARBA" id="ARBA00022741"/>
    </source>
</evidence>
<dbReference type="GO" id="GO:0004775">
    <property type="term" value="F:succinate-CoA ligase (ADP-forming) activity"/>
    <property type="evidence" value="ECO:0007669"/>
    <property type="project" value="TreeGrafter"/>
</dbReference>
<comment type="caution">
    <text evidence="7">The sequence shown here is derived from an EMBL/GenBank/DDBJ whole genome shotgun (WGS) entry which is preliminary data.</text>
</comment>
<gene>
    <name evidence="7" type="ORF">DI565_11635</name>
</gene>
<keyword evidence="3" id="KW-0547">Nucleotide-binding</keyword>
<dbReference type="FunFam" id="3.40.50.720:FF:000277">
    <property type="entry name" value="Succinate--CoA ligase [ADP-forming] subunit alpha"/>
    <property type="match status" value="1"/>
</dbReference>
<organism evidence="7 8">
    <name type="scientific">Ancylobacter novellus</name>
    <name type="common">Thiobacillus novellus</name>
    <dbReference type="NCBI Taxonomy" id="921"/>
    <lineage>
        <taxon>Bacteria</taxon>
        <taxon>Pseudomonadati</taxon>
        <taxon>Pseudomonadota</taxon>
        <taxon>Alphaproteobacteria</taxon>
        <taxon>Hyphomicrobiales</taxon>
        <taxon>Xanthobacteraceae</taxon>
        <taxon>Ancylobacter</taxon>
    </lineage>
</organism>
<dbReference type="PROSITE" id="PS00399">
    <property type="entry name" value="SUCCINYL_COA_LIG_2"/>
    <property type="match status" value="1"/>
</dbReference>
<accession>A0A2W5KHX1</accession>
<dbReference type="PIRSF" id="PIRSF001553">
    <property type="entry name" value="SucCS_alpha"/>
    <property type="match status" value="1"/>
</dbReference>
<comment type="similarity">
    <text evidence="4">Belongs to the succinate/malate CoA ligase alpha subunit family.</text>
</comment>
<evidence type="ECO:0000259" key="6">
    <source>
        <dbReference type="SMART" id="SM00881"/>
    </source>
</evidence>
<evidence type="ECO:0000256" key="1">
    <source>
        <dbReference type="ARBA" id="ARBA00022532"/>
    </source>
</evidence>
<dbReference type="GO" id="GO:0004776">
    <property type="term" value="F:succinate-CoA ligase (GDP-forming) activity"/>
    <property type="evidence" value="ECO:0007669"/>
    <property type="project" value="TreeGrafter"/>
</dbReference>
<dbReference type="EMBL" id="QFPN01000005">
    <property type="protein sequence ID" value="PZQ15068.1"/>
    <property type="molecule type" value="Genomic_DNA"/>
</dbReference>
<feature type="domain" description="CoA-binding" evidence="6">
    <location>
        <begin position="4"/>
        <end position="100"/>
    </location>
</feature>
<feature type="active site" description="Tele-phosphohistidine intermediate" evidence="5">
    <location>
        <position position="248"/>
    </location>
</feature>
<dbReference type="NCBIfam" id="NF004230">
    <property type="entry name" value="PRK05678.1"/>
    <property type="match status" value="1"/>
</dbReference>
<dbReference type="InterPro" id="IPR005811">
    <property type="entry name" value="SUCC_ACL_C"/>
</dbReference>
<dbReference type="SUPFAM" id="SSF51735">
    <property type="entry name" value="NAD(P)-binding Rossmann-fold domains"/>
    <property type="match status" value="1"/>
</dbReference>
<dbReference type="InterPro" id="IPR017440">
    <property type="entry name" value="Cit_synth/succinyl-CoA_lig_AS"/>
</dbReference>
<dbReference type="GO" id="GO:0009361">
    <property type="term" value="C:succinate-CoA ligase complex (ADP-forming)"/>
    <property type="evidence" value="ECO:0007669"/>
    <property type="project" value="TreeGrafter"/>
</dbReference>
<dbReference type="Pfam" id="PF00549">
    <property type="entry name" value="Ligase_CoA"/>
    <property type="match status" value="1"/>
</dbReference>
<evidence type="ECO:0000313" key="8">
    <source>
        <dbReference type="Proteomes" id="UP000249577"/>
    </source>
</evidence>
<keyword evidence="2 7" id="KW-0436">Ligase</keyword>
<dbReference type="SMART" id="SM00881">
    <property type="entry name" value="CoA_binding"/>
    <property type="match status" value="1"/>
</dbReference>
<dbReference type="Pfam" id="PF02629">
    <property type="entry name" value="CoA_binding"/>
    <property type="match status" value="1"/>
</dbReference>
<dbReference type="PRINTS" id="PR01798">
    <property type="entry name" value="SCOASYNTHASE"/>
</dbReference>
<protein>
    <submittedName>
        <fullName evidence="7">Succinate--CoA ligase subunit alpha</fullName>
    </submittedName>
</protein>
<dbReference type="Proteomes" id="UP000249577">
    <property type="component" value="Unassembled WGS sequence"/>
</dbReference>
<dbReference type="InterPro" id="IPR005810">
    <property type="entry name" value="CoA_lig_alpha"/>
</dbReference>
<dbReference type="GO" id="GO:0006099">
    <property type="term" value="P:tricarboxylic acid cycle"/>
    <property type="evidence" value="ECO:0007669"/>
    <property type="project" value="UniProtKB-UniPathway"/>
</dbReference>
<dbReference type="InterPro" id="IPR016102">
    <property type="entry name" value="Succinyl-CoA_synth-like"/>
</dbReference>
<dbReference type="AlphaFoldDB" id="A0A2W5KHX1"/>
<dbReference type="GO" id="GO:0000166">
    <property type="term" value="F:nucleotide binding"/>
    <property type="evidence" value="ECO:0007669"/>
    <property type="project" value="UniProtKB-KW"/>
</dbReference>
<evidence type="ECO:0000256" key="4">
    <source>
        <dbReference type="ARBA" id="ARBA00060724"/>
    </source>
</evidence>
<evidence type="ECO:0000313" key="7">
    <source>
        <dbReference type="EMBL" id="PZQ15068.1"/>
    </source>
</evidence>
<dbReference type="PANTHER" id="PTHR11117:SF2">
    <property type="entry name" value="SUCCINATE--COA LIGASE [ADP_GDP-FORMING] SUBUNIT ALPHA, MITOCHONDRIAL"/>
    <property type="match status" value="1"/>
</dbReference>
<reference evidence="7 8" key="1">
    <citation type="submission" date="2017-08" db="EMBL/GenBank/DDBJ databases">
        <title>Infants hospitalized years apart are colonized by the same room-sourced microbial strains.</title>
        <authorList>
            <person name="Brooks B."/>
            <person name="Olm M.R."/>
            <person name="Firek B.A."/>
            <person name="Baker R."/>
            <person name="Thomas B.C."/>
            <person name="Morowitz M.J."/>
            <person name="Banfield J.F."/>
        </authorList>
    </citation>
    <scope>NUCLEOTIDE SEQUENCE [LARGE SCALE GENOMIC DNA]</scope>
    <source>
        <strain evidence="7">S2_005_003_R2_43</strain>
    </source>
</reference>
<dbReference type="Gene3D" id="3.40.50.720">
    <property type="entry name" value="NAD(P)-binding Rossmann-like Domain"/>
    <property type="match status" value="1"/>
</dbReference>
<dbReference type="PANTHER" id="PTHR11117">
    <property type="entry name" value="SUCCINYL-COA LIGASE SUBUNIT ALPHA"/>
    <property type="match status" value="1"/>
</dbReference>
<dbReference type="SUPFAM" id="SSF52210">
    <property type="entry name" value="Succinyl-CoA synthetase domains"/>
    <property type="match status" value="1"/>
</dbReference>
<dbReference type="InterPro" id="IPR003781">
    <property type="entry name" value="CoA-bd"/>
</dbReference>
<sequence>MAILLDQDTKIVAQGLTGWAGTHHVASMMEYGSKVVGGVRPGKGGRSHLGLPIFDTVAAARAATGANASIVFVPPATAAAAMIEAIEAEIPLVVAVTERVPTLDMIRVKDALKGSNTRLVGANSQGVLAPGVCKLGVMATGSERPGGVGIVSRSASLTSEVVAQVSAAGLGQSTTIGVGGDAVHGMSMRDCVELFLADPETDGIVLIGEIGGHEEQEVADHLSAAKTDKPLVALVVGAHAPREKRMGHAGALAFGATEEATAKIAALERAGVRIAPSAHLVGRTIADALGSPR</sequence>
<dbReference type="Gene3D" id="3.40.50.261">
    <property type="entry name" value="Succinyl-CoA synthetase domains"/>
    <property type="match status" value="1"/>
</dbReference>
<keyword evidence="1" id="KW-0816">Tricarboxylic acid cycle</keyword>
<name>A0A2W5KHX1_ANCNO</name>
<dbReference type="InterPro" id="IPR036291">
    <property type="entry name" value="NAD(P)-bd_dom_sf"/>
</dbReference>
<dbReference type="UniPathway" id="UPA00223">
    <property type="reaction ID" value="UER00999"/>
</dbReference>
<evidence type="ECO:0000256" key="2">
    <source>
        <dbReference type="ARBA" id="ARBA00022598"/>
    </source>
</evidence>
<proteinExistence type="inferred from homology"/>